<feature type="region of interest" description="Disordered" evidence="1">
    <location>
        <begin position="437"/>
        <end position="462"/>
    </location>
</feature>
<gene>
    <name evidence="3" type="ORF">HK107_07625</name>
</gene>
<evidence type="ECO:0000259" key="2">
    <source>
        <dbReference type="Pfam" id="PF05872"/>
    </source>
</evidence>
<accession>A0A7Y3RL94</accession>
<dbReference type="Gene3D" id="3.40.50.300">
    <property type="entry name" value="P-loop containing nucleotide triphosphate hydrolases"/>
    <property type="match status" value="2"/>
</dbReference>
<dbReference type="AlphaFoldDB" id="A0A7Y3RL94"/>
<dbReference type="InterPro" id="IPR027417">
    <property type="entry name" value="P-loop_NTPase"/>
</dbReference>
<name>A0A7Y3RL94_9PROT</name>
<dbReference type="SUPFAM" id="SSF52540">
    <property type="entry name" value="P-loop containing nucleoside triphosphate hydrolases"/>
    <property type="match status" value="1"/>
</dbReference>
<dbReference type="PANTHER" id="PTHR30121">
    <property type="entry name" value="UNCHARACTERIZED PROTEIN YJGR-RELATED"/>
    <property type="match status" value="1"/>
</dbReference>
<dbReference type="InterPro" id="IPR033186">
    <property type="entry name" value="HerA_C"/>
</dbReference>
<evidence type="ECO:0000313" key="3">
    <source>
        <dbReference type="EMBL" id="NNU16187.1"/>
    </source>
</evidence>
<dbReference type="RefSeq" id="WP_173198211.1">
    <property type="nucleotide sequence ID" value="NZ_JABFCX010000002.1"/>
</dbReference>
<reference evidence="3 4" key="1">
    <citation type="submission" date="2020-05" db="EMBL/GenBank/DDBJ databases">
        <title>Parvularcula mediterraneae sp. nov., isolated from polypropylene straw from shallow seawater of the seashore of Laganas in Zakynthos island, Greece.</title>
        <authorList>
            <person name="Szabo I."/>
            <person name="Al-Omari J."/>
            <person name="Rado J."/>
            <person name="Szerdahelyi G.S."/>
        </authorList>
    </citation>
    <scope>NUCLEOTIDE SEQUENCE [LARGE SCALE GENOMIC DNA]</scope>
    <source>
        <strain evidence="3 4">ZS-1/3</strain>
    </source>
</reference>
<dbReference type="Proteomes" id="UP000536835">
    <property type="component" value="Unassembled WGS sequence"/>
</dbReference>
<dbReference type="Pfam" id="PF05872">
    <property type="entry name" value="HerA_C"/>
    <property type="match status" value="1"/>
</dbReference>
<feature type="domain" description="Helicase HerA-like C-terminal" evidence="2">
    <location>
        <begin position="11"/>
        <end position="493"/>
    </location>
</feature>
<dbReference type="PANTHER" id="PTHR30121:SF6">
    <property type="entry name" value="SLR6007 PROTEIN"/>
    <property type="match status" value="1"/>
</dbReference>
<dbReference type="EMBL" id="JABFCX010000002">
    <property type="protein sequence ID" value="NNU16187.1"/>
    <property type="molecule type" value="Genomic_DNA"/>
</dbReference>
<evidence type="ECO:0000256" key="1">
    <source>
        <dbReference type="SAM" id="MobiDB-lite"/>
    </source>
</evidence>
<proteinExistence type="predicted"/>
<evidence type="ECO:0000313" key="4">
    <source>
        <dbReference type="Proteomes" id="UP000536835"/>
    </source>
</evidence>
<feature type="compositionally biased region" description="Basic residues" evidence="1">
    <location>
        <begin position="446"/>
        <end position="459"/>
    </location>
</feature>
<sequence length="494" mass="53834">MLEIREGSILLGADHKGAAVSLPLKMCNRHGLIAGATGTGKTVSVQIMAEAFSRAGVPVFVSDVKGDLAGLAREGADKDFLHKRATDIQLPDYGPEEFPVRLWDFYGEGGLPIRATVTEVGPLLLARMLDLNDTQEGVLAITFRVADDDGLPLLDLKDLRALLHYVSERRAELSAMYGNVSPASVAAIQRRLIQLEDQGGALFLGEPALDVRDLIRTTRDGRGVLNVLKADKLMMAPRLYGAFLLWLLSELFEELPEIGDPEKPKLVFVFDEAHLLFDGASRALLEKVEQVCRLIRSKGVGVFFATQDPGDVPDDIAGQLGTKVQHALRAFTPAQQKRVRAAADGFRPNPDFSTKDIITELGVGEALVSTLQKKGVPTPVARTMIRPPASRLGPLTATERKAIIREDELSTQYAKAMDSESAHELLAERADRMAMEAEKAESKAAQSKRKTTTRKRRSSRMTVTERAINTATRTATSTVVGALLRGLLGGLKRR</sequence>
<comment type="caution">
    <text evidence="3">The sequence shown here is derived from an EMBL/GenBank/DDBJ whole genome shotgun (WGS) entry which is preliminary data.</text>
</comment>
<protein>
    <submittedName>
        <fullName evidence="3">DUF853 family protein</fullName>
    </submittedName>
</protein>
<keyword evidence="4" id="KW-1185">Reference proteome</keyword>
<dbReference type="InterPro" id="IPR051162">
    <property type="entry name" value="T4SS_component"/>
</dbReference>
<organism evidence="3 4">
    <name type="scientific">Parvularcula mediterranea</name>
    <dbReference type="NCBI Taxonomy" id="2732508"/>
    <lineage>
        <taxon>Bacteria</taxon>
        <taxon>Pseudomonadati</taxon>
        <taxon>Pseudomonadota</taxon>
        <taxon>Alphaproteobacteria</taxon>
        <taxon>Parvularculales</taxon>
        <taxon>Parvularculaceae</taxon>
        <taxon>Parvularcula</taxon>
    </lineage>
</organism>